<dbReference type="PIRSF" id="PIRSF000130">
    <property type="entry name" value="IMPDH"/>
    <property type="match status" value="1"/>
</dbReference>
<comment type="catalytic activity">
    <reaction evidence="11">
        <text>IMP + NH4(+) + NADP(+) = GMP + NADPH + 2 H(+)</text>
        <dbReference type="Rhea" id="RHEA:17185"/>
        <dbReference type="ChEBI" id="CHEBI:15378"/>
        <dbReference type="ChEBI" id="CHEBI:28938"/>
        <dbReference type="ChEBI" id="CHEBI:57783"/>
        <dbReference type="ChEBI" id="CHEBI:58053"/>
        <dbReference type="ChEBI" id="CHEBI:58115"/>
        <dbReference type="ChEBI" id="CHEBI:58349"/>
        <dbReference type="EC" id="1.7.1.7"/>
    </reaction>
</comment>
<dbReference type="InterPro" id="IPR015875">
    <property type="entry name" value="IMP_DH/GMP_Rdtase_CS"/>
</dbReference>
<comment type="similarity">
    <text evidence="17">Belongs to the IMPDH/GMPR family.</text>
</comment>
<comment type="subunit">
    <text evidence="1">Homotetramer.</text>
</comment>
<evidence type="ECO:0000256" key="1">
    <source>
        <dbReference type="ARBA" id="ARBA00011881"/>
    </source>
</evidence>
<feature type="active site" description="Proton acceptor" evidence="13">
    <location>
        <position position="418"/>
    </location>
</feature>
<dbReference type="EMBL" id="LGTL01000021">
    <property type="protein sequence ID" value="KPA76192.1"/>
    <property type="molecule type" value="Genomic_DNA"/>
</dbReference>
<dbReference type="PANTHER" id="PTHR11911">
    <property type="entry name" value="INOSINE-5-MONOPHOSPHATE DEHYDROGENASE RELATED"/>
    <property type="match status" value="1"/>
</dbReference>
<dbReference type="FunFam" id="3.20.20.70:FF:000003">
    <property type="entry name" value="GMP reductase"/>
    <property type="match status" value="1"/>
</dbReference>
<protein>
    <recommendedName>
        <fullName evidence="18">Inosine-5'-monophosphate dehydrogenase</fullName>
        <ecNumber evidence="18">1.1.1.205</ecNumber>
    </recommendedName>
</protein>
<keyword evidence="6 15" id="KW-0630">Potassium</keyword>
<dbReference type="VEuPathDB" id="TriTrypDB:LpyrH10_21_0830"/>
<dbReference type="RefSeq" id="XP_015654631.1">
    <property type="nucleotide sequence ID" value="XM_015806760.1"/>
</dbReference>
<dbReference type="InterPro" id="IPR000644">
    <property type="entry name" value="CBS_dom"/>
</dbReference>
<evidence type="ECO:0000256" key="9">
    <source>
        <dbReference type="ARBA" id="ARBA00023140"/>
    </source>
</evidence>
<feature type="binding site" description="in other chain" evidence="15">
    <location>
        <position position="315"/>
    </location>
    <ligand>
        <name>K(+)</name>
        <dbReference type="ChEBI" id="CHEBI:29103"/>
        <note>ligand shared between two tetrameric partners</note>
    </ligand>
</feature>
<dbReference type="Pfam" id="PF00571">
    <property type="entry name" value="CBS"/>
    <property type="match status" value="1"/>
</dbReference>
<dbReference type="InterPro" id="IPR001093">
    <property type="entry name" value="IMP_DH_GMPRt"/>
</dbReference>
<evidence type="ECO:0000313" key="21">
    <source>
        <dbReference type="Proteomes" id="UP000037923"/>
    </source>
</evidence>
<keyword evidence="2" id="KW-0659">Purine metabolism</keyword>
<keyword evidence="5" id="KW-0521">NADP</keyword>
<evidence type="ECO:0000256" key="7">
    <source>
        <dbReference type="ARBA" id="ARBA00023002"/>
    </source>
</evidence>
<gene>
    <name evidence="20" type="ORF">ABB37_07947</name>
</gene>
<dbReference type="SMART" id="SM00116">
    <property type="entry name" value="CBS"/>
    <property type="match status" value="2"/>
</dbReference>
<evidence type="ECO:0000259" key="19">
    <source>
        <dbReference type="PROSITE" id="PS51371"/>
    </source>
</evidence>
<dbReference type="CDD" id="cd00381">
    <property type="entry name" value="IMPDH"/>
    <property type="match status" value="1"/>
</dbReference>
<reference evidence="20 21" key="1">
    <citation type="submission" date="2015-07" db="EMBL/GenBank/DDBJ databases">
        <title>High-quality genome of monoxenous trypanosomatid Leptomonas pyrrhocoris.</title>
        <authorList>
            <person name="Flegontov P."/>
            <person name="Butenko A."/>
            <person name="Firsov S."/>
            <person name="Vlcek C."/>
            <person name="Logacheva M.D."/>
            <person name="Field M."/>
            <person name="Filatov D."/>
            <person name="Flegontova O."/>
            <person name="Gerasimov E."/>
            <person name="Jackson A.P."/>
            <person name="Kelly S."/>
            <person name="Opperdoes F."/>
            <person name="O'Reilly A."/>
            <person name="Votypka J."/>
            <person name="Yurchenko V."/>
            <person name="Lukes J."/>
        </authorList>
    </citation>
    <scope>NUCLEOTIDE SEQUENCE [LARGE SCALE GENOMIC DNA]</scope>
    <source>
        <strain evidence="20">H10</strain>
    </source>
</reference>
<dbReference type="CDD" id="cd04601">
    <property type="entry name" value="CBS_pair_IMPDH"/>
    <property type="match status" value="1"/>
</dbReference>
<dbReference type="SUPFAM" id="SSF54631">
    <property type="entry name" value="CBS-domain pair"/>
    <property type="match status" value="1"/>
</dbReference>
<proteinExistence type="inferred from homology"/>
<feature type="active site" description="Thioimidate intermediate" evidence="13">
    <location>
        <position position="320"/>
    </location>
</feature>
<keyword evidence="12" id="KW-0327">Glycosome</keyword>
<evidence type="ECO:0000313" key="20">
    <source>
        <dbReference type="EMBL" id="KPA76192.1"/>
    </source>
</evidence>
<keyword evidence="21" id="KW-1185">Reference proteome</keyword>
<dbReference type="GO" id="GO:0006183">
    <property type="term" value="P:GTP biosynthetic process"/>
    <property type="evidence" value="ECO:0007669"/>
    <property type="project" value="TreeGrafter"/>
</dbReference>
<keyword evidence="3 18" id="KW-0479">Metal-binding</keyword>
<evidence type="ECO:0000256" key="12">
    <source>
        <dbReference type="ARBA" id="ARBA00084116"/>
    </source>
</evidence>
<dbReference type="UniPathway" id="UPA00601">
    <property type="reaction ID" value="UER00295"/>
</dbReference>
<dbReference type="RefSeq" id="XP_015654630.1">
    <property type="nucleotide sequence ID" value="XM_015806759.1"/>
</dbReference>
<evidence type="ECO:0000256" key="17">
    <source>
        <dbReference type="RuleBase" id="RU003927"/>
    </source>
</evidence>
<keyword evidence="8 16" id="KW-0129">CBS domain</keyword>
<feature type="binding site" evidence="14">
    <location>
        <begin position="313"/>
        <end position="315"/>
    </location>
    <ligand>
        <name>NAD(+)</name>
        <dbReference type="ChEBI" id="CHEBI:57540"/>
    </ligand>
</feature>
<dbReference type="NCBIfam" id="TIGR01302">
    <property type="entry name" value="IMP_dehydrog"/>
    <property type="match status" value="1"/>
</dbReference>
<keyword evidence="7 17" id="KW-0560">Oxidoreductase</keyword>
<evidence type="ECO:0000256" key="16">
    <source>
        <dbReference type="PROSITE-ProRule" id="PRU00703"/>
    </source>
</evidence>
<evidence type="ECO:0000256" key="3">
    <source>
        <dbReference type="ARBA" id="ARBA00022723"/>
    </source>
</evidence>
<dbReference type="GO" id="GO:0046872">
    <property type="term" value="F:metal ion binding"/>
    <property type="evidence" value="ECO:0007669"/>
    <property type="project" value="UniProtKB-KW"/>
</dbReference>
<keyword evidence="9" id="KW-0576">Peroxisome</keyword>
<dbReference type="GO" id="GO:0003920">
    <property type="term" value="F:GMP reductase activity"/>
    <property type="evidence" value="ECO:0007669"/>
    <property type="project" value="UniProtKB-EC"/>
</dbReference>
<evidence type="ECO:0000256" key="13">
    <source>
        <dbReference type="PIRSR" id="PIRSR000130-1"/>
    </source>
</evidence>
<evidence type="ECO:0000256" key="5">
    <source>
        <dbReference type="ARBA" id="ARBA00022857"/>
    </source>
</evidence>
<evidence type="ECO:0000256" key="18">
    <source>
        <dbReference type="RuleBase" id="RU003928"/>
    </source>
</evidence>
<feature type="domain" description="CBS" evidence="19">
    <location>
        <begin position="100"/>
        <end position="163"/>
    </location>
</feature>
<dbReference type="PANTHER" id="PTHR11911:SF122">
    <property type="entry name" value="GMP REDUCTASE"/>
    <property type="match status" value="1"/>
</dbReference>
<evidence type="ECO:0000256" key="15">
    <source>
        <dbReference type="PIRSR" id="PIRSR000130-4"/>
    </source>
</evidence>
<dbReference type="OrthoDB" id="418595at2759"/>
<evidence type="ECO:0000256" key="11">
    <source>
        <dbReference type="ARBA" id="ARBA00048616"/>
    </source>
</evidence>
<comment type="catalytic activity">
    <reaction evidence="18">
        <text>IMP + NAD(+) + H2O = XMP + NADH + H(+)</text>
        <dbReference type="Rhea" id="RHEA:11708"/>
        <dbReference type="ChEBI" id="CHEBI:15377"/>
        <dbReference type="ChEBI" id="CHEBI:15378"/>
        <dbReference type="ChEBI" id="CHEBI:57464"/>
        <dbReference type="ChEBI" id="CHEBI:57540"/>
        <dbReference type="ChEBI" id="CHEBI:57945"/>
        <dbReference type="ChEBI" id="CHEBI:58053"/>
        <dbReference type="EC" id="1.1.1.205"/>
    </reaction>
</comment>
<keyword evidence="4" id="KW-0677">Repeat</keyword>
<comment type="pathway">
    <text evidence="18">Purine metabolism; XMP biosynthesis via de novo pathway; XMP from IMP: step 1/1.</text>
</comment>
<evidence type="ECO:0000256" key="10">
    <source>
        <dbReference type="ARBA" id="ARBA00037691"/>
    </source>
</evidence>
<dbReference type="InterPro" id="IPR005990">
    <property type="entry name" value="IMP_DH"/>
</dbReference>
<dbReference type="EC" id="1.1.1.205" evidence="18"/>
<dbReference type="EMBL" id="LGTL01000021">
    <property type="protein sequence ID" value="KPA76191.1"/>
    <property type="molecule type" value="Genomic_DNA"/>
</dbReference>
<dbReference type="InterPro" id="IPR013785">
    <property type="entry name" value="Aldolase_TIM"/>
</dbReference>
<dbReference type="GO" id="GO:0006144">
    <property type="term" value="P:purine nucleobase metabolic process"/>
    <property type="evidence" value="ECO:0007669"/>
    <property type="project" value="UniProtKB-KW"/>
</dbReference>
<dbReference type="GeneID" id="26908232"/>
<evidence type="ECO:0000256" key="14">
    <source>
        <dbReference type="PIRSR" id="PIRSR000130-3"/>
    </source>
</evidence>
<dbReference type="GO" id="GO:0005737">
    <property type="term" value="C:cytoplasm"/>
    <property type="evidence" value="ECO:0007669"/>
    <property type="project" value="TreeGrafter"/>
</dbReference>
<evidence type="ECO:0000256" key="2">
    <source>
        <dbReference type="ARBA" id="ARBA00022631"/>
    </source>
</evidence>
<keyword evidence="18" id="KW-0658">Purine biosynthesis</keyword>
<dbReference type="GO" id="GO:0006177">
    <property type="term" value="P:GMP biosynthetic process"/>
    <property type="evidence" value="ECO:0007669"/>
    <property type="project" value="UniProtKB-KW"/>
</dbReference>
<organism evidence="20 21">
    <name type="scientific">Leptomonas pyrrhocoris</name>
    <name type="common">Firebug parasite</name>
    <dbReference type="NCBI Taxonomy" id="157538"/>
    <lineage>
        <taxon>Eukaryota</taxon>
        <taxon>Discoba</taxon>
        <taxon>Euglenozoa</taxon>
        <taxon>Kinetoplastea</taxon>
        <taxon>Metakinetoplastina</taxon>
        <taxon>Trypanosomatida</taxon>
        <taxon>Trypanosomatidae</taxon>
        <taxon>Leishmaniinae</taxon>
        <taxon>Leptomonas</taxon>
    </lineage>
</organism>
<dbReference type="PROSITE" id="PS00487">
    <property type="entry name" value="IMP_DH_GMP_RED"/>
    <property type="match status" value="1"/>
</dbReference>
<evidence type="ECO:0000256" key="8">
    <source>
        <dbReference type="ARBA" id="ARBA00023122"/>
    </source>
</evidence>
<keyword evidence="14 18" id="KW-0520">NAD</keyword>
<accession>A0A0N0DSJ8</accession>
<evidence type="ECO:0000256" key="4">
    <source>
        <dbReference type="ARBA" id="ARBA00022737"/>
    </source>
</evidence>
<feature type="domain" description="CBS" evidence="19">
    <location>
        <begin position="165"/>
        <end position="224"/>
    </location>
</feature>
<dbReference type="OMA" id="PGSHCTT"/>
<dbReference type="InterPro" id="IPR046342">
    <property type="entry name" value="CBS_dom_sf"/>
</dbReference>
<dbReference type="Pfam" id="PF00478">
    <property type="entry name" value="IMPDH"/>
    <property type="match status" value="1"/>
</dbReference>
<feature type="binding site" description="in other chain" evidence="15">
    <location>
        <position position="317"/>
    </location>
    <ligand>
        <name>K(+)</name>
        <dbReference type="ChEBI" id="CHEBI:29103"/>
        <note>ligand shared between two tetrameric partners</note>
    </ligand>
</feature>
<feature type="binding site" evidence="14">
    <location>
        <begin position="261"/>
        <end position="263"/>
    </location>
    <ligand>
        <name>NAD(+)</name>
        <dbReference type="ChEBI" id="CHEBI:57540"/>
    </ligand>
</feature>
<dbReference type="Proteomes" id="UP000037923">
    <property type="component" value="Unassembled WGS sequence"/>
</dbReference>
<dbReference type="PROSITE" id="PS51371">
    <property type="entry name" value="CBS"/>
    <property type="match status" value="2"/>
</dbReference>
<dbReference type="SMART" id="SM01240">
    <property type="entry name" value="IMPDH"/>
    <property type="match status" value="1"/>
</dbReference>
<dbReference type="SUPFAM" id="SSF51412">
    <property type="entry name" value="Inosine monophosphate dehydrogenase (IMPDH)"/>
    <property type="match status" value="1"/>
</dbReference>
<comment type="caution">
    <text evidence="20">The sequence shown here is derived from an EMBL/GenBank/DDBJ whole genome shotgun (WGS) entry which is preliminary data.</text>
</comment>
<keyword evidence="18" id="KW-0332">GMP biosynthesis</keyword>
<feature type="binding site" description="in other chain" evidence="15">
    <location>
        <position position="320"/>
    </location>
    <ligand>
        <name>K(+)</name>
        <dbReference type="ChEBI" id="CHEBI:29103"/>
        <note>ligand shared between two tetrameric partners</note>
    </ligand>
</feature>
<evidence type="ECO:0000256" key="6">
    <source>
        <dbReference type="ARBA" id="ARBA00022958"/>
    </source>
</evidence>
<comment type="function">
    <text evidence="10">Catalyzes the irreversible NADPH-dependent deamination of GMP to IMP. It functions in the conversion of nucleobase, nucleoside and nucleotide derivatives of G to A nucleotides, and in maintaining the intracellular balance of A and G nucleotides.</text>
</comment>
<sequence>MAAALDKLQSFPQGLTYDDVLLIPQRSPIRSRKSVSTKTRLSRHISLSIPIVASNMDTVCEDKTAVAMAREGGIGILHRFCNVEEQCAMVRKVKRAQSFLIEDPRMILPTATKAEAVEELNWDGRKGGVSCLLVVDDLSSRRLRGVLSKSDVVFAKANDSVESLMTPVSRMVVSTNTAITLQEAQEILRTKRTNNLPILGPKGELLYLITSSDIVKLTKNRSASLDARGRLLVGAAIGVKKEDHARAAALVEAGADVLVVDIAHGHSDLCVDMVRALKANPRTAKIDVIAGNIATGEGAKDLIEAGADGLKIGVGPGSICITRLVAGSGVPQLTAVMDCVRVAKQHGVPCIADGGVKTAGDICKAIAAGADTVMLGNMLAGTDEAPGRVLVKEGKKVKIIRGMAGFGANISKAEREKRLDEDVFNDLVPEGVEGSVPCKGPIAPILKQLVGGLRSGISYCGAHNIPEMQQRARFVRMSGAGLRESGSHDISKL</sequence>
<dbReference type="AlphaFoldDB" id="A0A0N0DSJ8"/>
<name>A0A0N0DSJ8_LEPPY</name>
<dbReference type="GO" id="GO:0003938">
    <property type="term" value="F:IMP dehydrogenase activity"/>
    <property type="evidence" value="ECO:0007669"/>
    <property type="project" value="UniProtKB-EC"/>
</dbReference>
<dbReference type="Gene3D" id="3.20.20.70">
    <property type="entry name" value="Aldolase class I"/>
    <property type="match status" value="1"/>
</dbReference>